<evidence type="ECO:0000313" key="1">
    <source>
        <dbReference type="EMBL" id="SBQ50200.1"/>
    </source>
</evidence>
<proteinExistence type="predicted"/>
<name>A0A1A8ESS9_9TELE</name>
<reference evidence="1" key="2">
    <citation type="submission" date="2016-06" db="EMBL/GenBank/DDBJ databases">
        <title>The genome of a short-lived fish provides insights into sex chromosome evolution and the genetic control of aging.</title>
        <authorList>
            <person name="Reichwald K."/>
            <person name="Felder M."/>
            <person name="Petzold A."/>
            <person name="Koch P."/>
            <person name="Groth M."/>
            <person name="Platzer M."/>
        </authorList>
    </citation>
    <scope>NUCLEOTIDE SEQUENCE</scope>
    <source>
        <tissue evidence="1">Brain</tissue>
    </source>
</reference>
<accession>A0A1A8ESS9</accession>
<dbReference type="AlphaFoldDB" id="A0A1A8ESS9"/>
<feature type="non-terminal residue" evidence="1">
    <location>
        <position position="40"/>
    </location>
</feature>
<sequence length="40" mass="4770">WKTMQLLSFAFSLSSWRTRRCNRIHQSSFIYSALLLFGCI</sequence>
<protein>
    <submittedName>
        <fullName evidence="1">Solute carrier family 39 (Zinc transporter), member 10</fullName>
    </submittedName>
</protein>
<organism evidence="1">
    <name type="scientific">Nothobranchius korthausae</name>
    <dbReference type="NCBI Taxonomy" id="1143690"/>
    <lineage>
        <taxon>Eukaryota</taxon>
        <taxon>Metazoa</taxon>
        <taxon>Chordata</taxon>
        <taxon>Craniata</taxon>
        <taxon>Vertebrata</taxon>
        <taxon>Euteleostomi</taxon>
        <taxon>Actinopterygii</taxon>
        <taxon>Neopterygii</taxon>
        <taxon>Teleostei</taxon>
        <taxon>Neoteleostei</taxon>
        <taxon>Acanthomorphata</taxon>
        <taxon>Ovalentaria</taxon>
        <taxon>Atherinomorphae</taxon>
        <taxon>Cyprinodontiformes</taxon>
        <taxon>Nothobranchiidae</taxon>
        <taxon>Nothobranchius</taxon>
    </lineage>
</organism>
<reference evidence="1" key="1">
    <citation type="submission" date="2016-05" db="EMBL/GenBank/DDBJ databases">
        <authorList>
            <person name="Lavstsen T."/>
            <person name="Jespersen J.S."/>
        </authorList>
    </citation>
    <scope>NUCLEOTIDE SEQUENCE</scope>
    <source>
        <tissue evidence="1">Brain</tissue>
    </source>
</reference>
<dbReference type="EMBL" id="HAEB01003673">
    <property type="protein sequence ID" value="SBQ50200.1"/>
    <property type="molecule type" value="Transcribed_RNA"/>
</dbReference>
<gene>
    <name evidence="1" type="primary">SLC39A10</name>
</gene>
<feature type="non-terminal residue" evidence="1">
    <location>
        <position position="1"/>
    </location>
</feature>